<gene>
    <name evidence="8" type="ORF">FL583_18980</name>
</gene>
<dbReference type="InterPro" id="IPR009075">
    <property type="entry name" value="AcylCo_DH/oxidase_C"/>
</dbReference>
<dbReference type="RefSeq" id="WP_142706025.1">
    <property type="nucleotide sequence ID" value="NZ_VIRS01000013.1"/>
</dbReference>
<keyword evidence="3" id="KW-0285">Flavoprotein</keyword>
<proteinExistence type="inferred from homology"/>
<dbReference type="InterPro" id="IPR037069">
    <property type="entry name" value="AcylCoA_DH/ox_N_sf"/>
</dbReference>
<evidence type="ECO:0000259" key="6">
    <source>
        <dbReference type="Pfam" id="PF00441"/>
    </source>
</evidence>
<dbReference type="Gene3D" id="1.20.140.10">
    <property type="entry name" value="Butyryl-CoA Dehydrogenase, subunit A, domain 3"/>
    <property type="match status" value="1"/>
</dbReference>
<evidence type="ECO:0000256" key="1">
    <source>
        <dbReference type="ARBA" id="ARBA00001974"/>
    </source>
</evidence>
<evidence type="ECO:0000259" key="7">
    <source>
        <dbReference type="Pfam" id="PF02771"/>
    </source>
</evidence>
<keyword evidence="9" id="KW-1185">Reference proteome</keyword>
<dbReference type="InterPro" id="IPR013786">
    <property type="entry name" value="AcylCoA_DH/ox_N"/>
</dbReference>
<organism evidence="8 9">
    <name type="scientific">Cryptosporangium phraense</name>
    <dbReference type="NCBI Taxonomy" id="2593070"/>
    <lineage>
        <taxon>Bacteria</taxon>
        <taxon>Bacillati</taxon>
        <taxon>Actinomycetota</taxon>
        <taxon>Actinomycetes</taxon>
        <taxon>Cryptosporangiales</taxon>
        <taxon>Cryptosporangiaceae</taxon>
        <taxon>Cryptosporangium</taxon>
    </lineage>
</organism>
<dbReference type="InterPro" id="IPR009100">
    <property type="entry name" value="AcylCoA_DH/oxidase_NM_dom_sf"/>
</dbReference>
<reference evidence="8 9" key="1">
    <citation type="submission" date="2019-07" db="EMBL/GenBank/DDBJ databases">
        <title>Cryptosporangium phraense sp. nov., isolated from plant litter.</title>
        <authorList>
            <person name="Suriyachadkun C."/>
        </authorList>
    </citation>
    <scope>NUCLEOTIDE SEQUENCE [LARGE SCALE GENOMIC DNA]</scope>
    <source>
        <strain evidence="8 9">A-T 5661</strain>
    </source>
</reference>
<comment type="cofactor">
    <cofactor evidence="1">
        <name>FAD</name>
        <dbReference type="ChEBI" id="CHEBI:57692"/>
    </cofactor>
</comment>
<evidence type="ECO:0000313" key="9">
    <source>
        <dbReference type="Proteomes" id="UP000317982"/>
    </source>
</evidence>
<evidence type="ECO:0000256" key="2">
    <source>
        <dbReference type="ARBA" id="ARBA00009347"/>
    </source>
</evidence>
<dbReference type="Gene3D" id="1.10.540.10">
    <property type="entry name" value="Acyl-CoA dehydrogenase/oxidase, N-terminal domain"/>
    <property type="match status" value="1"/>
</dbReference>
<dbReference type="SUPFAM" id="SSF47203">
    <property type="entry name" value="Acyl-CoA dehydrogenase C-terminal domain-like"/>
    <property type="match status" value="1"/>
</dbReference>
<dbReference type="GO" id="GO:0050660">
    <property type="term" value="F:flavin adenine dinucleotide binding"/>
    <property type="evidence" value="ECO:0007669"/>
    <property type="project" value="InterPro"/>
</dbReference>
<accession>A0A545APS4</accession>
<feature type="domain" description="Acyl-CoA dehydrogenase/oxidase N-terminal" evidence="7">
    <location>
        <begin position="20"/>
        <end position="98"/>
    </location>
</feature>
<protein>
    <submittedName>
        <fullName evidence="8">Acyl-CoA dehydrogenase</fullName>
    </submittedName>
</protein>
<keyword evidence="5" id="KW-0560">Oxidoreductase</keyword>
<dbReference type="PANTHER" id="PTHR43884:SF20">
    <property type="entry name" value="ACYL-COA DEHYDROGENASE FADE28"/>
    <property type="match status" value="1"/>
</dbReference>
<evidence type="ECO:0000256" key="4">
    <source>
        <dbReference type="ARBA" id="ARBA00022827"/>
    </source>
</evidence>
<dbReference type="Pfam" id="PF00441">
    <property type="entry name" value="Acyl-CoA_dh_1"/>
    <property type="match status" value="1"/>
</dbReference>
<dbReference type="GO" id="GO:0003995">
    <property type="term" value="F:acyl-CoA dehydrogenase activity"/>
    <property type="evidence" value="ECO:0007669"/>
    <property type="project" value="TreeGrafter"/>
</dbReference>
<evidence type="ECO:0000313" key="8">
    <source>
        <dbReference type="EMBL" id="TQS43327.1"/>
    </source>
</evidence>
<comment type="caution">
    <text evidence="8">The sequence shown here is derived from an EMBL/GenBank/DDBJ whole genome shotgun (WGS) entry which is preliminary data.</text>
</comment>
<dbReference type="PANTHER" id="PTHR43884">
    <property type="entry name" value="ACYL-COA DEHYDROGENASE"/>
    <property type="match status" value="1"/>
</dbReference>
<dbReference type="Proteomes" id="UP000317982">
    <property type="component" value="Unassembled WGS sequence"/>
</dbReference>
<sequence>MGELAEFHDELRAVARELLGKPVEWPALAAAGWCGLEVPSRLDGAEATFAEVAVVLAELGRAAAGTSYFGTAVLGVGALLELEPSAERDELLRGVAQGTRLAVGDGFRLEGSRVSGRAEFVADATEADHLLLVVGDQVVVPAPGARVEPQPTLDATRRFGVVDVDGVPAVWVGRFAADGAVQRLRDRAATALACDSLGLAEAMLDATVAYVGTREQFGVPVGSFQAVKHACADMLVRVVISRTLVAAATRDDAGWVAAARAKSYVTAAAVDVVGKAMQLHGGIGYTWESGLHTYLKRATLNRALFGSPAAHRRRLAQRYR</sequence>
<feature type="domain" description="Acyl-CoA dehydrogenase/oxidase C-terminal" evidence="6">
    <location>
        <begin position="189"/>
        <end position="318"/>
    </location>
</feature>
<dbReference type="InterPro" id="IPR036250">
    <property type="entry name" value="AcylCo_DH-like_C"/>
</dbReference>
<dbReference type="Pfam" id="PF02771">
    <property type="entry name" value="Acyl-CoA_dh_N"/>
    <property type="match status" value="1"/>
</dbReference>
<dbReference type="EMBL" id="VIRS01000013">
    <property type="protein sequence ID" value="TQS43327.1"/>
    <property type="molecule type" value="Genomic_DNA"/>
</dbReference>
<evidence type="ECO:0000256" key="3">
    <source>
        <dbReference type="ARBA" id="ARBA00022630"/>
    </source>
</evidence>
<dbReference type="SUPFAM" id="SSF56645">
    <property type="entry name" value="Acyl-CoA dehydrogenase NM domain-like"/>
    <property type="match status" value="1"/>
</dbReference>
<keyword evidence="4" id="KW-0274">FAD</keyword>
<dbReference type="OrthoDB" id="8677713at2"/>
<dbReference type="AlphaFoldDB" id="A0A545APS4"/>
<name>A0A545APS4_9ACTN</name>
<comment type="similarity">
    <text evidence="2">Belongs to the acyl-CoA dehydrogenase family.</text>
</comment>
<dbReference type="InParanoid" id="A0A545APS4"/>
<evidence type="ECO:0000256" key="5">
    <source>
        <dbReference type="ARBA" id="ARBA00023002"/>
    </source>
</evidence>